<name>A0A382B387_9ZZZZ</name>
<gene>
    <name evidence="2" type="ORF">METZ01_LOCUS160551</name>
</gene>
<dbReference type="CDD" id="cd00603">
    <property type="entry name" value="IPT_PCSR"/>
    <property type="match status" value="1"/>
</dbReference>
<evidence type="ECO:0000259" key="1">
    <source>
        <dbReference type="Pfam" id="PF01833"/>
    </source>
</evidence>
<protein>
    <recommendedName>
        <fullName evidence="1">IPT/TIG domain-containing protein</fullName>
    </recommendedName>
</protein>
<sequence>MKIGQDRFRATIITHLVITIFCISCEENQYPEDIWDPDDQGLPTPVITSIEPPDSAFSGADEITITGQYFNQDKTNNLVYFNSELAEILQASETVLVISPPAILGDSITIKVAAVGSFLFAVYDNYKLVSRMIKYGDFDALEESAWGLEADANENLYVGLSIFPEGSIDKLIPPSGDRINDFIHALLATPLSLRIGPDNNIYYVDGANPYIIRQ</sequence>
<proteinExistence type="predicted"/>
<dbReference type="InterPro" id="IPR014756">
    <property type="entry name" value="Ig_E-set"/>
</dbReference>
<reference evidence="2" key="1">
    <citation type="submission" date="2018-05" db="EMBL/GenBank/DDBJ databases">
        <authorList>
            <person name="Lanie J.A."/>
            <person name="Ng W.-L."/>
            <person name="Kazmierczak K.M."/>
            <person name="Andrzejewski T.M."/>
            <person name="Davidsen T.M."/>
            <person name="Wayne K.J."/>
            <person name="Tettelin H."/>
            <person name="Glass J.I."/>
            <person name="Rusch D."/>
            <person name="Podicherti R."/>
            <person name="Tsui H.-C.T."/>
            <person name="Winkler M.E."/>
        </authorList>
    </citation>
    <scope>NUCLEOTIDE SEQUENCE</scope>
</reference>
<dbReference type="Pfam" id="PF01833">
    <property type="entry name" value="TIG"/>
    <property type="match status" value="1"/>
</dbReference>
<evidence type="ECO:0000313" key="2">
    <source>
        <dbReference type="EMBL" id="SVB07697.1"/>
    </source>
</evidence>
<accession>A0A382B387</accession>
<dbReference type="InterPro" id="IPR013783">
    <property type="entry name" value="Ig-like_fold"/>
</dbReference>
<feature type="non-terminal residue" evidence="2">
    <location>
        <position position="214"/>
    </location>
</feature>
<dbReference type="AlphaFoldDB" id="A0A382B387"/>
<feature type="domain" description="IPT/TIG" evidence="1">
    <location>
        <begin position="45"/>
        <end position="116"/>
    </location>
</feature>
<dbReference type="SUPFAM" id="SSF81296">
    <property type="entry name" value="E set domains"/>
    <property type="match status" value="1"/>
</dbReference>
<dbReference type="EMBL" id="UINC01027809">
    <property type="protein sequence ID" value="SVB07697.1"/>
    <property type="molecule type" value="Genomic_DNA"/>
</dbReference>
<dbReference type="InterPro" id="IPR002909">
    <property type="entry name" value="IPT_dom"/>
</dbReference>
<dbReference type="Gene3D" id="2.60.40.10">
    <property type="entry name" value="Immunoglobulins"/>
    <property type="match status" value="1"/>
</dbReference>
<organism evidence="2">
    <name type="scientific">marine metagenome</name>
    <dbReference type="NCBI Taxonomy" id="408172"/>
    <lineage>
        <taxon>unclassified sequences</taxon>
        <taxon>metagenomes</taxon>
        <taxon>ecological metagenomes</taxon>
    </lineage>
</organism>